<dbReference type="EMBL" id="DSOK01000303">
    <property type="protein sequence ID" value="HEN15963.1"/>
    <property type="molecule type" value="Genomic_DNA"/>
</dbReference>
<evidence type="ECO:0000256" key="2">
    <source>
        <dbReference type="ARBA" id="ARBA00022576"/>
    </source>
</evidence>
<evidence type="ECO:0000313" key="6">
    <source>
        <dbReference type="EMBL" id="HEN15963.1"/>
    </source>
</evidence>
<name>A0A7C2K1I6_9PLAN</name>
<comment type="cofactor">
    <cofactor evidence="1">
        <name>pyridoxal 5'-phosphate</name>
        <dbReference type="ChEBI" id="CHEBI:597326"/>
    </cofactor>
</comment>
<reference evidence="6" key="1">
    <citation type="journal article" date="2020" name="mSystems">
        <title>Genome- and Community-Level Interaction Insights into Carbon Utilization and Element Cycling Functions of Hydrothermarchaeota in Hydrothermal Sediment.</title>
        <authorList>
            <person name="Zhou Z."/>
            <person name="Liu Y."/>
            <person name="Xu W."/>
            <person name="Pan J."/>
            <person name="Luo Z.H."/>
            <person name="Li M."/>
        </authorList>
    </citation>
    <scope>NUCLEOTIDE SEQUENCE [LARGE SCALE GENOMIC DNA]</scope>
    <source>
        <strain evidence="6">SpSt-339</strain>
    </source>
</reference>
<keyword evidence="2 6" id="KW-0032">Aminotransferase</keyword>
<protein>
    <submittedName>
        <fullName evidence="6">Aminotransferase class III-fold pyridoxal phosphate-dependent enzyme</fullName>
    </submittedName>
</protein>
<dbReference type="Pfam" id="PF00202">
    <property type="entry name" value="Aminotran_3"/>
    <property type="match status" value="1"/>
</dbReference>
<dbReference type="InterPro" id="IPR015421">
    <property type="entry name" value="PyrdxlP-dep_Trfase_major"/>
</dbReference>
<dbReference type="Gene3D" id="3.40.640.10">
    <property type="entry name" value="Type I PLP-dependent aspartate aminotransferase-like (Major domain)"/>
    <property type="match status" value="1"/>
</dbReference>
<comment type="similarity">
    <text evidence="5">Belongs to the class-III pyridoxal-phosphate-dependent aminotransferase family.</text>
</comment>
<accession>A0A7C2K1I6</accession>
<dbReference type="GO" id="GO:0030170">
    <property type="term" value="F:pyridoxal phosphate binding"/>
    <property type="evidence" value="ECO:0007669"/>
    <property type="project" value="InterPro"/>
</dbReference>
<dbReference type="InterPro" id="IPR005814">
    <property type="entry name" value="Aminotrans_3"/>
</dbReference>
<evidence type="ECO:0000256" key="4">
    <source>
        <dbReference type="ARBA" id="ARBA00022898"/>
    </source>
</evidence>
<proteinExistence type="inferred from homology"/>
<dbReference type="InterPro" id="IPR015424">
    <property type="entry name" value="PyrdxlP-dep_Trfase"/>
</dbReference>
<keyword evidence="4 5" id="KW-0663">Pyridoxal phosphate</keyword>
<gene>
    <name evidence="6" type="ORF">ENQ76_10910</name>
</gene>
<dbReference type="GO" id="GO:0008483">
    <property type="term" value="F:transaminase activity"/>
    <property type="evidence" value="ECO:0007669"/>
    <property type="project" value="UniProtKB-KW"/>
</dbReference>
<organism evidence="6">
    <name type="scientific">Schlesneria paludicola</name>
    <dbReference type="NCBI Taxonomy" id="360056"/>
    <lineage>
        <taxon>Bacteria</taxon>
        <taxon>Pseudomonadati</taxon>
        <taxon>Planctomycetota</taxon>
        <taxon>Planctomycetia</taxon>
        <taxon>Planctomycetales</taxon>
        <taxon>Planctomycetaceae</taxon>
        <taxon>Schlesneria</taxon>
    </lineage>
</organism>
<dbReference type="GO" id="GO:0042802">
    <property type="term" value="F:identical protein binding"/>
    <property type="evidence" value="ECO:0007669"/>
    <property type="project" value="TreeGrafter"/>
</dbReference>
<dbReference type="PANTHER" id="PTHR11986:SF79">
    <property type="entry name" value="ACETYLORNITHINE AMINOTRANSFERASE, MITOCHONDRIAL"/>
    <property type="match status" value="1"/>
</dbReference>
<dbReference type="InterPro" id="IPR015422">
    <property type="entry name" value="PyrdxlP-dep_Trfase_small"/>
</dbReference>
<dbReference type="Gene3D" id="3.90.1150.10">
    <property type="entry name" value="Aspartate Aminotransferase, domain 1"/>
    <property type="match status" value="1"/>
</dbReference>
<sequence>MPQPIQFPGEERSNAVRSNIAAHEPLALRTYTPSQAVFSRSAGVFHTTPEGRRLYDFSSGVLVSNLGHNPRRWMQRFAKYMGWSPEMLFGAAETSPEVYCDAVTLTAYNGITVIESLAVTRLLDTLHATPFGSRLDTVVWAASGSEAIQKALWACLARDRTREMIVATRYGFHGKKGLANAVTGWEKDPERDPRVRFISFPMEEIADHTVDHDAIPLEKYEQELAALWSQFGRKLNCIITEPYLGGGGSFHPPAKYHALLERFCREHDLLLVFDEVQANFGRTGRLYAFEKYGVTPDMVVLGKGLGNGVPVAAVACNSQVVGNLKYGEASDTWSANPLSCAAVLATLDEFAAQDVLAHVARLTPVFFQGLDRLKETGLVSKVRGEGVVFGLECASVGDLQPSDVASKIIEACYLGRDGVGIHLLGALAGKVLRVSPPLTITVEQAEESLQLMYDVLRDLAEKLSSRQAVAAR</sequence>
<dbReference type="InterPro" id="IPR050103">
    <property type="entry name" value="Class-III_PLP-dep_AT"/>
</dbReference>
<dbReference type="AlphaFoldDB" id="A0A7C2K1I6"/>
<dbReference type="PANTHER" id="PTHR11986">
    <property type="entry name" value="AMINOTRANSFERASE CLASS III"/>
    <property type="match status" value="1"/>
</dbReference>
<evidence type="ECO:0000256" key="1">
    <source>
        <dbReference type="ARBA" id="ARBA00001933"/>
    </source>
</evidence>
<keyword evidence="3 6" id="KW-0808">Transferase</keyword>
<comment type="caution">
    <text evidence="6">The sequence shown here is derived from an EMBL/GenBank/DDBJ whole genome shotgun (WGS) entry which is preliminary data.</text>
</comment>
<evidence type="ECO:0000256" key="5">
    <source>
        <dbReference type="RuleBase" id="RU003560"/>
    </source>
</evidence>
<evidence type="ECO:0000256" key="3">
    <source>
        <dbReference type="ARBA" id="ARBA00022679"/>
    </source>
</evidence>
<dbReference type="SUPFAM" id="SSF53383">
    <property type="entry name" value="PLP-dependent transferases"/>
    <property type="match status" value="1"/>
</dbReference>